<evidence type="ECO:0000313" key="1">
    <source>
        <dbReference type="EMBL" id="OIQ87083.1"/>
    </source>
</evidence>
<dbReference type="Gene3D" id="3.40.50.2300">
    <property type="match status" value="1"/>
</dbReference>
<gene>
    <name evidence="1" type="ORF">GALL_310730</name>
</gene>
<name>A0A1J5RBP5_9ZZZZ</name>
<organism evidence="1">
    <name type="scientific">mine drainage metagenome</name>
    <dbReference type="NCBI Taxonomy" id="410659"/>
    <lineage>
        <taxon>unclassified sequences</taxon>
        <taxon>metagenomes</taxon>
        <taxon>ecological metagenomes</taxon>
    </lineage>
</organism>
<dbReference type="EMBL" id="MLJW01000442">
    <property type="protein sequence ID" value="OIQ87083.1"/>
    <property type="molecule type" value="Genomic_DNA"/>
</dbReference>
<reference evidence="1" key="1">
    <citation type="submission" date="2016-10" db="EMBL/GenBank/DDBJ databases">
        <title>Sequence of Gallionella enrichment culture.</title>
        <authorList>
            <person name="Poehlein A."/>
            <person name="Muehling M."/>
            <person name="Daniel R."/>
        </authorList>
    </citation>
    <scope>NUCLEOTIDE SEQUENCE</scope>
</reference>
<comment type="caution">
    <text evidence="1">The sequence shown here is derived from an EMBL/GenBank/DDBJ whole genome shotgun (WGS) entry which is preliminary data.</text>
</comment>
<proteinExistence type="predicted"/>
<sequence length="264" mass="30011">MKHNLRNYPVRILIVEDIEDSLDECVHFLRQIFPNAIIDSAVTRDEAVHLVLDAHARRQPYDCAILDLRLPNNITDDRPNATTSIARLIIDKFGRNTTRLLQWTSYPEDEAIKEFINDYKIPQSGIVFEMISKTDVDHASKMAAFIKRLIAEKTVGLWLDDAYFAKLRQGDIAVVSKKACIDRPPVSLPGFVDALLTVWGFLDEHRRGQALDSLRGTDWEIAIESGKPKLKSERLVQALRDAHENAEIFDQILARRATPPSGRT</sequence>
<dbReference type="AlphaFoldDB" id="A0A1J5RBP5"/>
<dbReference type="InterPro" id="IPR011006">
    <property type="entry name" value="CheY-like_superfamily"/>
</dbReference>
<protein>
    <submittedName>
        <fullName evidence="1">Uncharacterized protein</fullName>
    </submittedName>
</protein>
<accession>A0A1J5RBP5</accession>
<dbReference type="SUPFAM" id="SSF52172">
    <property type="entry name" value="CheY-like"/>
    <property type="match status" value="1"/>
</dbReference>